<feature type="signal peptide" evidence="1">
    <location>
        <begin position="1"/>
        <end position="23"/>
    </location>
</feature>
<dbReference type="Gene3D" id="3.40.190.10">
    <property type="entry name" value="Periplasmic binding protein-like II"/>
    <property type="match status" value="1"/>
</dbReference>
<keyword evidence="1" id="KW-0732">Signal</keyword>
<comment type="caution">
    <text evidence="2">The sequence shown here is derived from an EMBL/GenBank/DDBJ whole genome shotgun (WGS) entry which is preliminary data.</text>
</comment>
<feature type="chain" id="PRO_5046185101" evidence="1">
    <location>
        <begin position="24"/>
        <end position="436"/>
    </location>
</feature>
<dbReference type="CDD" id="cd13585">
    <property type="entry name" value="PBP2_TMBP_like"/>
    <property type="match status" value="1"/>
</dbReference>
<organism evidence="2 3">
    <name type="scientific">Georgenia daeguensis</name>
    <dbReference type="NCBI Taxonomy" id="908355"/>
    <lineage>
        <taxon>Bacteria</taxon>
        <taxon>Bacillati</taxon>
        <taxon>Actinomycetota</taxon>
        <taxon>Actinomycetes</taxon>
        <taxon>Micrococcales</taxon>
        <taxon>Bogoriellaceae</taxon>
        <taxon>Georgenia</taxon>
    </lineage>
</organism>
<reference evidence="3" key="1">
    <citation type="journal article" date="2019" name="Int. J. Syst. Evol. Microbiol.">
        <title>The Global Catalogue of Microorganisms (GCM) 10K type strain sequencing project: providing services to taxonomists for standard genome sequencing and annotation.</title>
        <authorList>
            <consortium name="The Broad Institute Genomics Platform"/>
            <consortium name="The Broad Institute Genome Sequencing Center for Infectious Disease"/>
            <person name="Wu L."/>
            <person name="Ma J."/>
        </authorList>
    </citation>
    <scope>NUCLEOTIDE SEQUENCE [LARGE SCALE GENOMIC DNA]</scope>
    <source>
        <strain evidence="3">JCM 17459</strain>
    </source>
</reference>
<dbReference type="EMBL" id="BAABBA010000018">
    <property type="protein sequence ID" value="GAA4288863.1"/>
    <property type="molecule type" value="Genomic_DNA"/>
</dbReference>
<sequence length="436" mass="46413">MARSILPRTASVAAVAAALSLVAACSGSGGSADSGGDSEGGTVVWSTWGTPEELGRFEEFNDDFMERHPDIKVELEPVASYDDYHSKLLSQLTSDTAPDVFYIGDDRLGQFVEADVLLPLSELMSSEASKTRPEDFFPGTFGAAQTGGEIYAAPNDTNPDVLWYDKKALEAAGITEDPAELAENDEWTTETYLEMNDKLAAAGLTGSIFWNYWATHYSWISAQGGTAYSEDGQFVAAEDPTTVDAVDTLARYFQDGKFAVADTMPEGSGADSMFVTHKAGFFAQGRYTIGTVRSAGEEDSYDIVRWPTPDGKAAPTGVAASYLAINPEASDVDAAFTFWTEFLSAEGQTFRLQGGGNAVPSIKGADEVVLEDDYPAHAQTFLDMRDIGFANYPAEAAVPGLATDISALMLSLYEGKADTATTLGAAADLVAEKTAE</sequence>
<dbReference type="Pfam" id="PF01547">
    <property type="entry name" value="SBP_bac_1"/>
    <property type="match status" value="1"/>
</dbReference>
<proteinExistence type="predicted"/>
<gene>
    <name evidence="2" type="ORF">GCM10022262_32230</name>
</gene>
<dbReference type="RefSeq" id="WP_345043362.1">
    <property type="nucleotide sequence ID" value="NZ_BAABBA010000018.1"/>
</dbReference>
<dbReference type="InterPro" id="IPR006059">
    <property type="entry name" value="SBP"/>
</dbReference>
<keyword evidence="3" id="KW-1185">Reference proteome</keyword>
<dbReference type="PROSITE" id="PS51257">
    <property type="entry name" value="PROKAR_LIPOPROTEIN"/>
    <property type="match status" value="1"/>
</dbReference>
<dbReference type="Proteomes" id="UP001499841">
    <property type="component" value="Unassembled WGS sequence"/>
</dbReference>
<evidence type="ECO:0000313" key="2">
    <source>
        <dbReference type="EMBL" id="GAA4288863.1"/>
    </source>
</evidence>
<accession>A0ABP8EXZ0</accession>
<dbReference type="PANTHER" id="PTHR43649:SF12">
    <property type="entry name" value="DIACETYLCHITOBIOSE BINDING PROTEIN DASA"/>
    <property type="match status" value="1"/>
</dbReference>
<evidence type="ECO:0000256" key="1">
    <source>
        <dbReference type="SAM" id="SignalP"/>
    </source>
</evidence>
<evidence type="ECO:0000313" key="3">
    <source>
        <dbReference type="Proteomes" id="UP001499841"/>
    </source>
</evidence>
<name>A0ABP8EXZ0_9MICO</name>
<dbReference type="SUPFAM" id="SSF53850">
    <property type="entry name" value="Periplasmic binding protein-like II"/>
    <property type="match status" value="1"/>
</dbReference>
<protein>
    <submittedName>
        <fullName evidence="2">Extracellular solute-binding protein</fullName>
    </submittedName>
</protein>
<dbReference type="PANTHER" id="PTHR43649">
    <property type="entry name" value="ARABINOSE-BINDING PROTEIN-RELATED"/>
    <property type="match status" value="1"/>
</dbReference>
<dbReference type="InterPro" id="IPR050490">
    <property type="entry name" value="Bact_solute-bd_prot1"/>
</dbReference>